<evidence type="ECO:0000256" key="7">
    <source>
        <dbReference type="SAM" id="SignalP"/>
    </source>
</evidence>
<dbReference type="PROSITE" id="PS00108">
    <property type="entry name" value="PROTEIN_KINASE_ST"/>
    <property type="match status" value="1"/>
</dbReference>
<dbReference type="SUPFAM" id="SSF56112">
    <property type="entry name" value="Protein kinase-like (PK-like)"/>
    <property type="match status" value="1"/>
</dbReference>
<keyword evidence="10" id="KW-1185">Reference proteome</keyword>
<dbReference type="Pfam" id="PF07714">
    <property type="entry name" value="PK_Tyr_Ser-Thr"/>
    <property type="match status" value="1"/>
</dbReference>
<sequence>MFLLCVSLISCVSYSQTTHPKIVSVYPEAVPCVGSHKVSITTEDTIDTSTQLSCYFNENEMPFISSDDTHGTCYSPDFSGMLEPPVFVEYLLIDSKGKPPKQNITKKMTFYNVTLRSGVQSTFKKNQVLFLQGEGFIEDKNSQCILKQHNTTFMVKGLFSTPTVFICYIEDILGKLVGQTMNITLNLNGQDESLSVLEYQFTEFSESTHILAFIVISLSILFVVVLLTLLAVFILKNILKKKTDVLQDLINPGEVLCEEVIGSGSFGDVWRAKWRGENIAVKLIPTRSMVKSDVLECVKEIQLMRRLTHPNVLQFFGCGTDENYILIAMALMERGSVHQMLSDKSFYLSWPRRLQMLHDVAMGMNYLHTQTPPIIHRDLKSHNLLVDQNWSVKVSDFGLSVTTGEMIKTTICGTLAWIAPEILSGQPYNTKVDVYSFGIVMWEFLTRDVPYKNVPPQSLPNYVTQVGLRPKLAGEVDNDYLELMTLCWKKQPVFRPDFAEVCQLLSALIAKKVDITPLN</sequence>
<dbReference type="PROSITE" id="PS50011">
    <property type="entry name" value="PROTEIN_KINASE_DOM"/>
    <property type="match status" value="1"/>
</dbReference>
<dbReference type="VEuPathDB" id="AmoebaDB:EIN_411300"/>
<accession>A0A0A1U153</accession>
<keyword evidence="2 5" id="KW-0547">Nucleotide-binding</keyword>
<evidence type="ECO:0000256" key="5">
    <source>
        <dbReference type="PROSITE-ProRule" id="PRU10141"/>
    </source>
</evidence>
<dbReference type="InterPro" id="IPR011009">
    <property type="entry name" value="Kinase-like_dom_sf"/>
</dbReference>
<feature type="binding site" evidence="5">
    <location>
        <position position="282"/>
    </location>
    <ligand>
        <name>ATP</name>
        <dbReference type="ChEBI" id="CHEBI:30616"/>
    </ligand>
</feature>
<name>A0A0A1U153_ENTIV</name>
<protein>
    <submittedName>
        <fullName evidence="9">Serine/threonine protein kinase-transforming protein Rmil, putative</fullName>
        <ecNumber evidence="9">2.7.11.25</ecNumber>
    </submittedName>
</protein>
<dbReference type="InterPro" id="IPR008271">
    <property type="entry name" value="Ser/Thr_kinase_AS"/>
</dbReference>
<dbReference type="RefSeq" id="XP_004254548.1">
    <property type="nucleotide sequence ID" value="XM_004254500.1"/>
</dbReference>
<dbReference type="InterPro" id="IPR014756">
    <property type="entry name" value="Ig_E-set"/>
</dbReference>
<dbReference type="Proteomes" id="UP000014680">
    <property type="component" value="Unassembled WGS sequence"/>
</dbReference>
<dbReference type="SMART" id="SM00220">
    <property type="entry name" value="S_TKc"/>
    <property type="match status" value="1"/>
</dbReference>
<dbReference type="OMA" id="DDTHGYC"/>
<dbReference type="CDD" id="cd13999">
    <property type="entry name" value="STKc_MAP3K-like"/>
    <property type="match status" value="1"/>
</dbReference>
<dbReference type="InterPro" id="IPR001245">
    <property type="entry name" value="Ser-Thr/Tyr_kinase_cat_dom"/>
</dbReference>
<dbReference type="PANTHER" id="PTHR44329">
    <property type="entry name" value="SERINE/THREONINE-PROTEIN KINASE TNNI3K-RELATED"/>
    <property type="match status" value="1"/>
</dbReference>
<dbReference type="OrthoDB" id="4062651at2759"/>
<dbReference type="GeneID" id="14886740"/>
<evidence type="ECO:0000313" key="10">
    <source>
        <dbReference type="Proteomes" id="UP000014680"/>
    </source>
</evidence>
<keyword evidence="6" id="KW-0472">Membrane</keyword>
<dbReference type="AlphaFoldDB" id="A0A0A1U153"/>
<feature type="domain" description="Protein kinase" evidence="8">
    <location>
        <begin position="255"/>
        <end position="509"/>
    </location>
</feature>
<dbReference type="PROSITE" id="PS00107">
    <property type="entry name" value="PROTEIN_KINASE_ATP"/>
    <property type="match status" value="1"/>
</dbReference>
<dbReference type="KEGG" id="eiv:EIN_411300"/>
<dbReference type="InterPro" id="IPR017441">
    <property type="entry name" value="Protein_kinase_ATP_BS"/>
</dbReference>
<keyword evidence="3 9" id="KW-0418">Kinase</keyword>
<keyword evidence="7" id="KW-0732">Signal</keyword>
<dbReference type="Gene3D" id="1.10.510.10">
    <property type="entry name" value="Transferase(Phosphotransferase) domain 1"/>
    <property type="match status" value="1"/>
</dbReference>
<feature type="signal peptide" evidence="7">
    <location>
        <begin position="1"/>
        <end position="17"/>
    </location>
</feature>
<keyword evidence="6" id="KW-0812">Transmembrane</keyword>
<gene>
    <name evidence="9" type="ORF">EIN_411300</name>
</gene>
<proteinExistence type="predicted"/>
<evidence type="ECO:0000256" key="3">
    <source>
        <dbReference type="ARBA" id="ARBA00022777"/>
    </source>
</evidence>
<dbReference type="SUPFAM" id="SSF81296">
    <property type="entry name" value="E set domains"/>
    <property type="match status" value="1"/>
</dbReference>
<evidence type="ECO:0000256" key="1">
    <source>
        <dbReference type="ARBA" id="ARBA00022527"/>
    </source>
</evidence>
<evidence type="ECO:0000259" key="8">
    <source>
        <dbReference type="PROSITE" id="PS50011"/>
    </source>
</evidence>
<dbReference type="EC" id="2.7.11.25" evidence="9"/>
<feature type="chain" id="PRO_5001980101" evidence="7">
    <location>
        <begin position="18"/>
        <end position="519"/>
    </location>
</feature>
<dbReference type="Gene3D" id="2.60.40.10">
    <property type="entry name" value="Immunoglobulins"/>
    <property type="match status" value="1"/>
</dbReference>
<organism evidence="9 10">
    <name type="scientific">Entamoeba invadens IP1</name>
    <dbReference type="NCBI Taxonomy" id="370355"/>
    <lineage>
        <taxon>Eukaryota</taxon>
        <taxon>Amoebozoa</taxon>
        <taxon>Evosea</taxon>
        <taxon>Archamoebae</taxon>
        <taxon>Mastigamoebida</taxon>
        <taxon>Entamoebidae</taxon>
        <taxon>Entamoeba</taxon>
    </lineage>
</organism>
<feature type="transmembrane region" description="Helical" evidence="6">
    <location>
        <begin position="210"/>
        <end position="235"/>
    </location>
</feature>
<keyword evidence="1 9" id="KW-0723">Serine/threonine-protein kinase</keyword>
<evidence type="ECO:0000256" key="4">
    <source>
        <dbReference type="ARBA" id="ARBA00022840"/>
    </source>
</evidence>
<keyword evidence="4 5" id="KW-0067">ATP-binding</keyword>
<dbReference type="PRINTS" id="PR00109">
    <property type="entry name" value="TYRKINASE"/>
</dbReference>
<dbReference type="InterPro" id="IPR000719">
    <property type="entry name" value="Prot_kinase_dom"/>
</dbReference>
<dbReference type="InterPro" id="IPR051681">
    <property type="entry name" value="Ser/Thr_Kinases-Pseudokinases"/>
</dbReference>
<dbReference type="GO" id="GO:0005524">
    <property type="term" value="F:ATP binding"/>
    <property type="evidence" value="ECO:0007669"/>
    <property type="project" value="UniProtKB-UniRule"/>
</dbReference>
<dbReference type="PANTHER" id="PTHR44329:SF298">
    <property type="entry name" value="MIXED LINEAGE KINASE DOMAIN-LIKE PROTEIN"/>
    <property type="match status" value="1"/>
</dbReference>
<keyword evidence="9" id="KW-0808">Transferase</keyword>
<dbReference type="InterPro" id="IPR013783">
    <property type="entry name" value="Ig-like_fold"/>
</dbReference>
<evidence type="ECO:0000256" key="2">
    <source>
        <dbReference type="ARBA" id="ARBA00022741"/>
    </source>
</evidence>
<dbReference type="GO" id="GO:0004709">
    <property type="term" value="F:MAP kinase kinase kinase activity"/>
    <property type="evidence" value="ECO:0007669"/>
    <property type="project" value="UniProtKB-EC"/>
</dbReference>
<dbReference type="EMBL" id="KB206788">
    <property type="protein sequence ID" value="ELP87777.1"/>
    <property type="molecule type" value="Genomic_DNA"/>
</dbReference>
<reference evidence="9 10" key="1">
    <citation type="submission" date="2012-10" db="EMBL/GenBank/DDBJ databases">
        <authorList>
            <person name="Zafar N."/>
            <person name="Inman J."/>
            <person name="Hall N."/>
            <person name="Lorenzi H."/>
            <person name="Caler E."/>
        </authorList>
    </citation>
    <scope>NUCLEOTIDE SEQUENCE [LARGE SCALE GENOMIC DNA]</scope>
    <source>
        <strain evidence="9 10">IP1</strain>
    </source>
</reference>
<keyword evidence="6" id="KW-1133">Transmembrane helix</keyword>
<evidence type="ECO:0000313" key="9">
    <source>
        <dbReference type="EMBL" id="ELP87777.1"/>
    </source>
</evidence>
<evidence type="ECO:0000256" key="6">
    <source>
        <dbReference type="SAM" id="Phobius"/>
    </source>
</evidence>